<comment type="catalytic activity">
    <reaction evidence="8 12 13">
        <text>H2O2 + AH2 = A + 2 H2O</text>
        <dbReference type="Rhea" id="RHEA:30275"/>
        <dbReference type="ChEBI" id="CHEBI:13193"/>
        <dbReference type="ChEBI" id="CHEBI:15377"/>
        <dbReference type="ChEBI" id="CHEBI:16240"/>
        <dbReference type="ChEBI" id="CHEBI:17499"/>
        <dbReference type="EC" id="1.11.1.21"/>
    </reaction>
</comment>
<comment type="subunit">
    <text evidence="12">Homodimer or homotetramer.</text>
</comment>
<keyword evidence="3 12" id="KW-0479">Metal-binding</keyword>
<evidence type="ECO:0000256" key="9">
    <source>
        <dbReference type="ARBA" id="ARBA00060838"/>
    </source>
</evidence>
<dbReference type="FunFam" id="1.10.420.10:FF:000002">
    <property type="entry name" value="Catalase-peroxidase"/>
    <property type="match status" value="1"/>
</dbReference>
<comment type="PTM">
    <text evidence="12">Formation of the three residue Trp-Tyr-Met cross-link is important for the catalase, but not the peroxidase activity of the enzyme.</text>
</comment>
<dbReference type="InterPro" id="IPR010255">
    <property type="entry name" value="Haem_peroxidase_sf"/>
</dbReference>
<evidence type="ECO:0000256" key="2">
    <source>
        <dbReference type="ARBA" id="ARBA00022617"/>
    </source>
</evidence>
<evidence type="ECO:0000256" key="11">
    <source>
        <dbReference type="ARBA" id="ARBA00074141"/>
    </source>
</evidence>
<evidence type="ECO:0000256" key="1">
    <source>
        <dbReference type="ARBA" id="ARBA00022559"/>
    </source>
</evidence>
<dbReference type="GO" id="GO:0042744">
    <property type="term" value="P:hydrogen peroxide catabolic process"/>
    <property type="evidence" value="ECO:0007669"/>
    <property type="project" value="UniProtKB-KW"/>
</dbReference>
<feature type="binding site" description="axial binding residue" evidence="12">
    <location>
        <position position="260"/>
    </location>
    <ligand>
        <name>heme b</name>
        <dbReference type="ChEBI" id="CHEBI:60344"/>
    </ligand>
    <ligandPart>
        <name>Fe</name>
        <dbReference type="ChEBI" id="CHEBI:18248"/>
    </ligandPart>
</feature>
<feature type="region of interest" description="Disordered" evidence="14">
    <location>
        <begin position="340"/>
        <end position="359"/>
    </location>
</feature>
<accession>A0AAU7JZU9</accession>
<dbReference type="InterPro" id="IPR019793">
    <property type="entry name" value="Peroxidases_heam-ligand_BS"/>
</dbReference>
<dbReference type="SUPFAM" id="SSF48113">
    <property type="entry name" value="Heme-dependent peroxidases"/>
    <property type="match status" value="2"/>
</dbReference>
<feature type="domain" description="Plant heme peroxidase family profile" evidence="15">
    <location>
        <begin position="130"/>
        <end position="426"/>
    </location>
</feature>
<name>A0AAU7JZU9_9MICO</name>
<dbReference type="CDD" id="cd08200">
    <property type="entry name" value="catalase_peroxidase_2"/>
    <property type="match status" value="1"/>
</dbReference>
<dbReference type="PROSITE" id="PS50873">
    <property type="entry name" value="PEROXIDASE_4"/>
    <property type="match status" value="1"/>
</dbReference>
<dbReference type="NCBIfam" id="TIGR00198">
    <property type="entry name" value="cat_per_HPI"/>
    <property type="match status" value="1"/>
</dbReference>
<organism evidence="16">
    <name type="scientific">Pedococcus sp. KACC 23699</name>
    <dbReference type="NCBI Taxonomy" id="3149228"/>
    <lineage>
        <taxon>Bacteria</taxon>
        <taxon>Bacillati</taxon>
        <taxon>Actinomycetota</taxon>
        <taxon>Actinomycetes</taxon>
        <taxon>Micrococcales</taxon>
        <taxon>Intrasporangiaceae</taxon>
        <taxon>Pedococcus</taxon>
    </lineage>
</organism>
<gene>
    <name evidence="12 16" type="primary">katG</name>
    <name evidence="16" type="ORF">ABEG17_17405</name>
</gene>
<feature type="cross-link" description="Tryptophyl-tyrosyl-methioninium (Tyr-Met) (with Trp-96)" evidence="12">
    <location>
        <begin position="219"/>
        <end position="245"/>
    </location>
</feature>
<dbReference type="InterPro" id="IPR002016">
    <property type="entry name" value="Haem_peroxidase"/>
</dbReference>
<feature type="active site" description="Proton acceptor" evidence="12">
    <location>
        <position position="97"/>
    </location>
</feature>
<dbReference type="FunFam" id="1.10.520.10:FF:000002">
    <property type="entry name" value="Catalase-peroxidase"/>
    <property type="match status" value="1"/>
</dbReference>
<dbReference type="PANTHER" id="PTHR30555:SF0">
    <property type="entry name" value="CATALASE-PEROXIDASE"/>
    <property type="match status" value="1"/>
</dbReference>
<dbReference type="PROSITE" id="PS00435">
    <property type="entry name" value="PEROXIDASE_1"/>
    <property type="match status" value="1"/>
</dbReference>
<dbReference type="Gene3D" id="1.10.520.10">
    <property type="match status" value="2"/>
</dbReference>
<evidence type="ECO:0000256" key="4">
    <source>
        <dbReference type="ARBA" id="ARBA00023002"/>
    </source>
</evidence>
<dbReference type="GO" id="GO:0004096">
    <property type="term" value="F:catalase activity"/>
    <property type="evidence" value="ECO:0007669"/>
    <property type="project" value="UniProtKB-UniRule"/>
</dbReference>
<dbReference type="Pfam" id="PF00141">
    <property type="entry name" value="peroxidase"/>
    <property type="match status" value="2"/>
</dbReference>
<evidence type="ECO:0000256" key="6">
    <source>
        <dbReference type="ARBA" id="ARBA00023324"/>
    </source>
</evidence>
<dbReference type="PRINTS" id="PR00460">
    <property type="entry name" value="BPEROXIDASE"/>
</dbReference>
<dbReference type="CDD" id="cd00649">
    <property type="entry name" value="catalase_peroxidase_1"/>
    <property type="match status" value="1"/>
</dbReference>
<comment type="caution">
    <text evidence="12">Lacks conserved residue(s) required for the propagation of feature annotation.</text>
</comment>
<dbReference type="GO" id="GO:0005829">
    <property type="term" value="C:cytosol"/>
    <property type="evidence" value="ECO:0007669"/>
    <property type="project" value="UniProtKB-ARBA"/>
</dbReference>
<keyword evidence="1 12" id="KW-0575">Peroxidase</keyword>
<comment type="cofactor">
    <cofactor evidence="12">
        <name>heme b</name>
        <dbReference type="ChEBI" id="CHEBI:60344"/>
    </cofactor>
    <text evidence="12">Binds 1 heme b (iron(II)-protoporphyrin IX) group per dimer.</text>
</comment>
<dbReference type="PANTHER" id="PTHR30555">
    <property type="entry name" value="HYDROPEROXIDASE I, BIFUNCTIONAL CATALASE-PEROXIDASE"/>
    <property type="match status" value="1"/>
</dbReference>
<evidence type="ECO:0000256" key="3">
    <source>
        <dbReference type="ARBA" id="ARBA00022723"/>
    </source>
</evidence>
<feature type="region of interest" description="Disordered" evidence="14">
    <location>
        <begin position="1"/>
        <end position="26"/>
    </location>
</feature>
<evidence type="ECO:0000256" key="5">
    <source>
        <dbReference type="ARBA" id="ARBA00023004"/>
    </source>
</evidence>
<feature type="site" description="Transition state stabilizer" evidence="12">
    <location>
        <position position="93"/>
    </location>
</feature>
<dbReference type="GO" id="GO:0020037">
    <property type="term" value="F:heme binding"/>
    <property type="evidence" value="ECO:0007669"/>
    <property type="project" value="InterPro"/>
</dbReference>
<keyword evidence="4 12" id="KW-0560">Oxidoreductase</keyword>
<keyword evidence="2 12" id="KW-0349">Heme</keyword>
<evidence type="ECO:0000259" key="15">
    <source>
        <dbReference type="PROSITE" id="PS50873"/>
    </source>
</evidence>
<protein>
    <recommendedName>
        <fullName evidence="11 12">Catalase-peroxidase</fullName>
        <shortName evidence="12">CP</shortName>
        <ecNumber evidence="10 12">1.11.1.21</ecNumber>
    </recommendedName>
    <alternativeName>
        <fullName evidence="12">Peroxidase/catalase</fullName>
    </alternativeName>
</protein>
<dbReference type="HAMAP" id="MF_01961">
    <property type="entry name" value="Catal_peroxid"/>
    <property type="match status" value="1"/>
</dbReference>
<sequence>MNESDRQCPVVHNRAPEPAQGGGNRGWWPERLNVKILAKNPAVANPYGGDFDYAQAFSSLDLDAVKADIAETLTTSQDWWPADFGHYGPFMIRMAWHSAGTYRVQDGRGGAGAGQQRFAPLNSWPDNANLDKARRLLWPVKKKYGRNLSWADLMILTGNVALETMGFETFGFAGGRADVWEPDEDVYWGPETEWLGAERYTGERDLENPLAAVQMGLIYVNPEGPDGEPDPLRSARDIRETFGRMAMNDEETVALIAGGHTFGKTHGAADPDAYVSDEPEGAPMEQMGLGWKNSFGTGNGADTITSGIEVTWTTTPTRWSNNFFENLFGFEWELTKSPAGAHQWKPKDGAGEGTVPHAHDASKKIAPNFLTTDIALRVDPVYEKISRRFLENPAEFADAFARAWFKLTHRDMGPVARYLGPEVPSEELLWQDPLPAPSGDAITAEDVATLKSAIAETGLLVSELVSTAWAAASSFRGSDKRGGANGARIRLAPQNGWEVNNPAQLASVLRTLEGVQESFNGKGGRQVSLADLVVLAGGVGVEQAAKAAGRDIEVPFTPGRVDATQEQTDVESFAWLEPRADGFRNYPGKGHRLGAEYQLVDRANLLTLSAPEMTVLVGGLRVLGTNYDGSAHGVLTDAPGTLTNDFFVNLLDLGTQWAPTSEDSSTFEARDGSGQVRWTGTRADLVFGSNSELRAVAEVYASDDAKDRFVDEFVAAWTKVMELDRFDVA</sequence>
<evidence type="ECO:0000256" key="10">
    <source>
        <dbReference type="ARBA" id="ARBA00067012"/>
    </source>
</evidence>
<evidence type="ECO:0000256" key="7">
    <source>
        <dbReference type="ARBA" id="ARBA00049145"/>
    </source>
</evidence>
<dbReference type="AlphaFoldDB" id="A0AAU7JZU9"/>
<evidence type="ECO:0000256" key="12">
    <source>
        <dbReference type="HAMAP-Rule" id="MF_01961"/>
    </source>
</evidence>
<evidence type="ECO:0000256" key="14">
    <source>
        <dbReference type="SAM" id="MobiDB-lite"/>
    </source>
</evidence>
<keyword evidence="5 12" id="KW-0408">Iron</keyword>
<dbReference type="GO" id="GO:0046872">
    <property type="term" value="F:metal ion binding"/>
    <property type="evidence" value="ECO:0007669"/>
    <property type="project" value="UniProtKB-KW"/>
</dbReference>
<dbReference type="InterPro" id="IPR019794">
    <property type="entry name" value="Peroxidases_AS"/>
</dbReference>
<dbReference type="NCBIfam" id="NF011635">
    <property type="entry name" value="PRK15061.1"/>
    <property type="match status" value="1"/>
</dbReference>
<dbReference type="EC" id="1.11.1.21" evidence="10 12"/>
<dbReference type="PROSITE" id="PS00436">
    <property type="entry name" value="PEROXIDASE_2"/>
    <property type="match status" value="1"/>
</dbReference>
<evidence type="ECO:0000256" key="13">
    <source>
        <dbReference type="RuleBase" id="RU003451"/>
    </source>
</evidence>
<dbReference type="PRINTS" id="PR00458">
    <property type="entry name" value="PEROXIDASE"/>
</dbReference>
<comment type="function">
    <text evidence="12">Bifunctional enzyme with both catalase and broad-spectrum peroxidase activity.</text>
</comment>
<evidence type="ECO:0000256" key="8">
    <source>
        <dbReference type="ARBA" id="ARBA00051651"/>
    </source>
</evidence>
<dbReference type="Gene3D" id="1.10.420.10">
    <property type="entry name" value="Peroxidase, domain 2"/>
    <property type="match status" value="2"/>
</dbReference>
<comment type="catalytic activity">
    <reaction evidence="7 12 13">
        <text>2 H2O2 = O2 + 2 H2O</text>
        <dbReference type="Rhea" id="RHEA:20309"/>
        <dbReference type="ChEBI" id="CHEBI:15377"/>
        <dbReference type="ChEBI" id="CHEBI:15379"/>
        <dbReference type="ChEBI" id="CHEBI:16240"/>
        <dbReference type="EC" id="1.11.1.21"/>
    </reaction>
</comment>
<keyword evidence="6 12" id="KW-0376">Hydrogen peroxide</keyword>
<dbReference type="InterPro" id="IPR000763">
    <property type="entry name" value="Catalase_peroxidase"/>
</dbReference>
<dbReference type="EMBL" id="CP157483">
    <property type="protein sequence ID" value="XBO45738.1"/>
    <property type="molecule type" value="Genomic_DNA"/>
</dbReference>
<comment type="similarity">
    <text evidence="9 12 13">Belongs to the peroxidase family. Peroxidase/catalase subfamily.</text>
</comment>
<evidence type="ECO:0000313" key="16">
    <source>
        <dbReference type="EMBL" id="XBO45738.1"/>
    </source>
</evidence>
<reference evidence="16" key="1">
    <citation type="submission" date="2024-05" db="EMBL/GenBank/DDBJ databases">
        <authorList>
            <person name="Kim S."/>
            <person name="Heo J."/>
            <person name="Choi H."/>
            <person name="Choi Y."/>
            <person name="Kwon S.-W."/>
            <person name="Kim Y."/>
        </authorList>
    </citation>
    <scope>NUCLEOTIDE SEQUENCE</scope>
    <source>
        <strain evidence="16">KACC 23699</strain>
    </source>
</reference>
<proteinExistence type="inferred from homology"/>
<dbReference type="GO" id="GO:0070301">
    <property type="term" value="P:cellular response to hydrogen peroxide"/>
    <property type="evidence" value="ECO:0007669"/>
    <property type="project" value="TreeGrafter"/>
</dbReference>
<dbReference type="FunFam" id="1.10.420.10:FF:000004">
    <property type="entry name" value="Catalase-peroxidase"/>
    <property type="match status" value="1"/>
</dbReference>